<accession>A0AC34F284</accession>
<sequence length="966" mass="107696">MEPIQDLQLRQIRKFRAFPSQNLPYTEFGQKLVGISSRYGFAVIAGPDNCLISVKTSDLQALQADDFKELDTFPKRDIDFFNLQAEIYSIEFNSDGRVLAVAANTPNGPFVYVFDGFTFHPSYPQQPFPLQSMRLPSNNAAKLTAFEWNPCIPETFATSTTDGLTTIWYTINNPKSYSILGNETLKSAVTCISWSPKGKQLTVGDADGKVHQLKPELVPVRTMDAPPSLAGLGNPPYRCVGLRWLSTTEWAVVHSSTTNYLNLSLLTGKKNQPITWDSWSDVLPPLSDPSVPRSVNFLPLFDWQFVLATSTCLTNAVTFGNNGTVWKPWELPEPFVINTPLSSTHKDTFIVGSGFDFTSTKPVVIERDGIEVSPQPIIYTLTSDGVLLLYHVTSLNPARPSLNKPIEPCDLNVIKNGDQSMGYQPRQAAALTAIPSQPASTTSVPTTTAPSRQKSIFETPTTPNTFSSLAKTDSLSTPATIMQNNVVSNTVASAEAEKKKKEAELKAQADEQERQKRLAAEEEQRKEEVAEADYNAKKPINKTITDEIISQDIFYLIVQAKDMKDKPHGFPLSLEFESNSTIKDLRKETADAKGVDGKFLQLFYNNIPLVGLDKRIQELMKKGDTVIVKHSFEVKWTTFLALSNQAQNGPTTETKKKAAKQLFDISSSLVETNFFSICSDFAVLWETNLGKIQRLLDKTQDAMEEAAKTILSPLYPDNTFKAEKKVDGRSAGIVIDVKKDEKVITRYYLKTYHNAGGKMSSSMGRHKPDLRELFVYRLLQIIGVGPAVYFPFSKNSTFMVYILTHAVDGLVLIKNVHDCVKQNQIVVEAHALALVLNIKDLHDDNFGENSSHSLAIFDFIVGDNTSVIRENIYKDFQNKNNIKRFDTANVDSILKRVSGEEKIEIGKRCLSRWSAIANVTDHIIADEKAVLRSHGIEFDTETADINKYIKEIKANYASLCEALLNN</sequence>
<name>A0AC34F284_9BILA</name>
<dbReference type="Proteomes" id="UP000887579">
    <property type="component" value="Unplaced"/>
</dbReference>
<evidence type="ECO:0000313" key="2">
    <source>
        <dbReference type="WBParaSite" id="ES5_v2.g11125.t1"/>
    </source>
</evidence>
<dbReference type="WBParaSite" id="ES5_v2.g11125.t1">
    <property type="protein sequence ID" value="ES5_v2.g11125.t1"/>
    <property type="gene ID" value="ES5_v2.g11125"/>
</dbReference>
<organism evidence="1 2">
    <name type="scientific">Panagrolaimus sp. ES5</name>
    <dbReference type="NCBI Taxonomy" id="591445"/>
    <lineage>
        <taxon>Eukaryota</taxon>
        <taxon>Metazoa</taxon>
        <taxon>Ecdysozoa</taxon>
        <taxon>Nematoda</taxon>
        <taxon>Chromadorea</taxon>
        <taxon>Rhabditida</taxon>
        <taxon>Tylenchina</taxon>
        <taxon>Panagrolaimomorpha</taxon>
        <taxon>Panagrolaimoidea</taxon>
        <taxon>Panagrolaimidae</taxon>
        <taxon>Panagrolaimus</taxon>
    </lineage>
</organism>
<reference evidence="2" key="1">
    <citation type="submission" date="2022-11" db="UniProtKB">
        <authorList>
            <consortium name="WormBaseParasite"/>
        </authorList>
    </citation>
    <scope>IDENTIFICATION</scope>
</reference>
<proteinExistence type="predicted"/>
<evidence type="ECO:0000313" key="1">
    <source>
        <dbReference type="Proteomes" id="UP000887579"/>
    </source>
</evidence>
<protein>
    <submittedName>
        <fullName evidence="2">Ubiquitin-like domain-containing protein</fullName>
    </submittedName>
</protein>